<dbReference type="Proteomes" id="UP000010816">
    <property type="component" value="Chromosome"/>
</dbReference>
<evidence type="ECO:0008006" key="3">
    <source>
        <dbReference type="Google" id="ProtNLM"/>
    </source>
</evidence>
<evidence type="ECO:0000313" key="2">
    <source>
        <dbReference type="Proteomes" id="UP000010816"/>
    </source>
</evidence>
<proteinExistence type="predicted"/>
<dbReference type="KEGG" id="tmb:Thimo_2117"/>
<dbReference type="HOGENOM" id="CLU_1721521_0_0_6"/>
<dbReference type="STRING" id="765912.Thimo_2117"/>
<evidence type="ECO:0000313" key="1">
    <source>
        <dbReference type="EMBL" id="AGA90868.1"/>
    </source>
</evidence>
<dbReference type="AlphaFoldDB" id="L0GVS4"/>
<sequence>MNEIIKSEKTVALDEVARRAAELLEVYGTLVDHLPEELPTGQLAHHRVELADALERLTTARRQDGELPVAGDLEHAQWKSLGVRLRALLAEGSEATALARETLAECEALGERIAVARQFDLSPAIADALQTMTERLAKQARGLRVLAEIGAA</sequence>
<name>L0GVS4_9GAMM</name>
<gene>
    <name evidence="1" type="ORF">Thimo_2117</name>
</gene>
<protein>
    <recommendedName>
        <fullName evidence="3">DUF2383 domain-containing protein</fullName>
    </recommendedName>
</protein>
<keyword evidence="2" id="KW-1185">Reference proteome</keyword>
<organism evidence="1 2">
    <name type="scientific">Thioflavicoccus mobilis 8321</name>
    <dbReference type="NCBI Taxonomy" id="765912"/>
    <lineage>
        <taxon>Bacteria</taxon>
        <taxon>Pseudomonadati</taxon>
        <taxon>Pseudomonadota</taxon>
        <taxon>Gammaproteobacteria</taxon>
        <taxon>Chromatiales</taxon>
        <taxon>Chromatiaceae</taxon>
        <taxon>Thioflavicoccus</taxon>
    </lineage>
</organism>
<reference evidence="1 2" key="1">
    <citation type="submission" date="2011-09" db="EMBL/GenBank/DDBJ databases">
        <title>Complete sequence of chromosome of Thioflavicoccus mobilis 8321.</title>
        <authorList>
            <consortium name="US DOE Joint Genome Institute"/>
            <person name="Lucas S."/>
            <person name="Han J."/>
            <person name="Lapidus A."/>
            <person name="Cheng J.-F."/>
            <person name="Goodwin L."/>
            <person name="Pitluck S."/>
            <person name="Peters L."/>
            <person name="Ovchinnikova G."/>
            <person name="Lu M."/>
            <person name="Detter J.C."/>
            <person name="Han C."/>
            <person name="Tapia R."/>
            <person name="Land M."/>
            <person name="Hauser L."/>
            <person name="Kyrpides N."/>
            <person name="Ivanova N."/>
            <person name="Pagani I."/>
            <person name="Vogl K."/>
            <person name="Liu Z."/>
            <person name="Imhoff J."/>
            <person name="Thiel V."/>
            <person name="Frigaard N.-U."/>
            <person name="Bryant D."/>
            <person name="Woyke T."/>
        </authorList>
    </citation>
    <scope>NUCLEOTIDE SEQUENCE [LARGE SCALE GENOMIC DNA]</scope>
    <source>
        <strain evidence="1 2">8321</strain>
    </source>
</reference>
<dbReference type="EMBL" id="CP003051">
    <property type="protein sequence ID" value="AGA90868.1"/>
    <property type="molecule type" value="Genomic_DNA"/>
</dbReference>
<accession>L0GVS4</accession>
<dbReference type="RefSeq" id="WP_015281008.1">
    <property type="nucleotide sequence ID" value="NC_019940.1"/>
</dbReference>